<proteinExistence type="predicted"/>
<evidence type="ECO:0000256" key="1">
    <source>
        <dbReference type="SAM" id="Phobius"/>
    </source>
</evidence>
<organism evidence="2 3">
    <name type="scientific">Staphylococcus auricularis</name>
    <dbReference type="NCBI Taxonomy" id="29379"/>
    <lineage>
        <taxon>Bacteria</taxon>
        <taxon>Bacillati</taxon>
        <taxon>Bacillota</taxon>
        <taxon>Bacilli</taxon>
        <taxon>Bacillales</taxon>
        <taxon>Staphylococcaceae</taxon>
        <taxon>Staphylococcus</taxon>
    </lineage>
</organism>
<dbReference type="Proteomes" id="UP000242694">
    <property type="component" value="Unassembled WGS sequence"/>
</dbReference>
<keyword evidence="1" id="KW-0472">Membrane</keyword>
<sequence length="103" mass="12385">MKYSLFRKYDVIESFSLYLICFLSDSLLTFFKNLKPEDEDMVYIFLKSISDFQIIVIIFLSLILLVFHYKILTKRKTEMFCRILVGDTKSAIKRRYMIHSFSI</sequence>
<feature type="transmembrane region" description="Helical" evidence="1">
    <location>
        <begin position="12"/>
        <end position="32"/>
    </location>
</feature>
<comment type="caution">
    <text evidence="2">The sequence shown here is derived from an EMBL/GenBank/DDBJ whole genome shotgun (WGS) entry which is preliminary data.</text>
</comment>
<keyword evidence="1" id="KW-0812">Transmembrane</keyword>
<protein>
    <submittedName>
        <fullName evidence="2">Uncharacterized protein</fullName>
    </submittedName>
</protein>
<keyword evidence="1" id="KW-1133">Transmembrane helix</keyword>
<dbReference type="EMBL" id="PZDI01000113">
    <property type="protein sequence ID" value="PTH12427.1"/>
    <property type="molecule type" value="Genomic_DNA"/>
</dbReference>
<accession>A0ABX5IBS1</accession>
<feature type="transmembrane region" description="Helical" evidence="1">
    <location>
        <begin position="52"/>
        <end position="72"/>
    </location>
</feature>
<evidence type="ECO:0000313" key="3">
    <source>
        <dbReference type="Proteomes" id="UP000242694"/>
    </source>
</evidence>
<keyword evidence="3" id="KW-1185">Reference proteome</keyword>
<gene>
    <name evidence="2" type="ORF">BU607_11110</name>
</gene>
<reference evidence="2 3" key="1">
    <citation type="journal article" date="2016" name="Front. Microbiol.">
        <title>Comprehensive Phylogenetic Analysis of Bovine Non-aureus Staphylococci Species Based on Whole-Genome Sequencing.</title>
        <authorList>
            <person name="Naushad S."/>
            <person name="Barkema H.W."/>
            <person name="Luby C."/>
            <person name="Condas L.A."/>
            <person name="Nobrega D.B."/>
            <person name="Carson D.A."/>
            <person name="De Buck J."/>
        </authorList>
    </citation>
    <scope>NUCLEOTIDE SEQUENCE [LARGE SCALE GENOMIC DNA]</scope>
    <source>
        <strain evidence="2 3">SNUC 993</strain>
    </source>
</reference>
<evidence type="ECO:0000313" key="2">
    <source>
        <dbReference type="EMBL" id="PTH12427.1"/>
    </source>
</evidence>
<name>A0ABX5IBS1_9STAP</name>